<evidence type="ECO:0000256" key="8">
    <source>
        <dbReference type="ARBA" id="ARBA00022989"/>
    </source>
</evidence>
<evidence type="ECO:0000313" key="17">
    <source>
        <dbReference type="EnsemblMetazoa" id="KAF7494053.1"/>
    </source>
</evidence>
<feature type="domain" description="SAM" evidence="15">
    <location>
        <begin position="206"/>
        <end position="262"/>
    </location>
</feature>
<keyword evidence="4 14" id="KW-0812">Transmembrane</keyword>
<evidence type="ECO:0000256" key="12">
    <source>
        <dbReference type="SAM" id="Coils"/>
    </source>
</evidence>
<keyword evidence="7" id="KW-0106">Calcium</keyword>
<reference evidence="18" key="1">
    <citation type="journal article" date="2020" name="PLoS Negl. Trop. Dis.">
        <title>High-quality nuclear genome for Sarcoptes scabiei-A critical resource for a neglected parasite.</title>
        <authorList>
            <person name="Korhonen P.K."/>
            <person name="Gasser R.B."/>
            <person name="Ma G."/>
            <person name="Wang T."/>
            <person name="Stroehlein A.J."/>
            <person name="Young N.D."/>
            <person name="Ang C.S."/>
            <person name="Fernando D.D."/>
            <person name="Lu H.C."/>
            <person name="Taylor S."/>
            <person name="Reynolds S.L."/>
            <person name="Mofiz E."/>
            <person name="Najaraj S.H."/>
            <person name="Gowda H."/>
            <person name="Madugundu A."/>
            <person name="Renuse S."/>
            <person name="Holt D."/>
            <person name="Pandey A."/>
            <person name="Papenfuss A.T."/>
            <person name="Fischer K."/>
        </authorList>
    </citation>
    <scope>NUCLEOTIDE SEQUENCE [LARGE SCALE GENOMIC DNA]</scope>
</reference>
<dbReference type="InterPro" id="IPR032393">
    <property type="entry name" value="SOAR_STIM1/2"/>
</dbReference>
<dbReference type="OrthoDB" id="9986177at2759"/>
<evidence type="ECO:0000256" key="10">
    <source>
        <dbReference type="ARBA" id="ARBA00023065"/>
    </source>
</evidence>
<dbReference type="GO" id="GO:0006874">
    <property type="term" value="P:intracellular calcium ion homeostasis"/>
    <property type="evidence" value="ECO:0007669"/>
    <property type="project" value="TreeGrafter"/>
</dbReference>
<keyword evidence="2" id="KW-0813">Transport</keyword>
<dbReference type="Pfam" id="PF16533">
    <property type="entry name" value="SOAR"/>
    <property type="match status" value="1"/>
</dbReference>
<dbReference type="InterPro" id="IPR001660">
    <property type="entry name" value="SAM"/>
</dbReference>
<evidence type="ECO:0000313" key="16">
    <source>
        <dbReference type="EMBL" id="KAF7494053.1"/>
    </source>
</evidence>
<comment type="subcellular location">
    <subcellularLocation>
        <location evidence="1">Membrane</location>
        <topology evidence="1">Single-pass type I membrane protein</topology>
    </subcellularLocation>
</comment>
<name>A0A834VHT0_SARSC</name>
<dbReference type="Pfam" id="PF25578">
    <property type="entry name" value="EF-hand_STIM1"/>
    <property type="match status" value="1"/>
</dbReference>
<dbReference type="GO" id="GO:0005783">
    <property type="term" value="C:endoplasmic reticulum"/>
    <property type="evidence" value="ECO:0007669"/>
    <property type="project" value="TreeGrafter"/>
</dbReference>
<evidence type="ECO:0000313" key="18">
    <source>
        <dbReference type="Proteomes" id="UP000070412"/>
    </source>
</evidence>
<dbReference type="InterPro" id="IPR057835">
    <property type="entry name" value="EF-hand_STIM1/2"/>
</dbReference>
<dbReference type="GO" id="GO:0005246">
    <property type="term" value="F:calcium channel regulator activity"/>
    <property type="evidence" value="ECO:0007669"/>
    <property type="project" value="InterPro"/>
</dbReference>
<dbReference type="PANTHER" id="PTHR15136">
    <property type="entry name" value="STROMAL INTERACTION MOLECULE HOMOLOG"/>
    <property type="match status" value="1"/>
</dbReference>
<dbReference type="Gene3D" id="1.10.238.180">
    <property type="match status" value="1"/>
</dbReference>
<reference evidence="16" key="2">
    <citation type="submission" date="2020-01" db="EMBL/GenBank/DDBJ databases">
        <authorList>
            <person name="Korhonen P.K.K."/>
            <person name="Guangxu M.G."/>
            <person name="Wang T.W."/>
            <person name="Stroehlein A.J.S."/>
            <person name="Young N.D."/>
            <person name="Ang C.-S.A."/>
            <person name="Fernando D.W.F."/>
            <person name="Lu H.L."/>
            <person name="Taylor S.T."/>
            <person name="Ehtesham M.E.M."/>
            <person name="Najaraj S.H.N."/>
            <person name="Harsha G.H.G."/>
            <person name="Madugundu A.M."/>
            <person name="Renuse S.R."/>
            <person name="Holt D.H."/>
            <person name="Pandey A.P."/>
            <person name="Papenfuss A.P."/>
            <person name="Gasser R.B.G."/>
            <person name="Fischer K.F."/>
        </authorList>
    </citation>
    <scope>NUCLEOTIDE SEQUENCE</scope>
    <source>
        <strain evidence="16">SSS_KF_BRIS2020</strain>
    </source>
</reference>
<feature type="compositionally biased region" description="Basic residues" evidence="13">
    <location>
        <begin position="818"/>
        <end position="828"/>
    </location>
</feature>
<dbReference type="Gene3D" id="1.20.5.340">
    <property type="match status" value="1"/>
</dbReference>
<evidence type="ECO:0000256" key="1">
    <source>
        <dbReference type="ARBA" id="ARBA00004479"/>
    </source>
</evidence>
<evidence type="ECO:0000256" key="3">
    <source>
        <dbReference type="ARBA" id="ARBA00022568"/>
    </source>
</evidence>
<evidence type="ECO:0000256" key="11">
    <source>
        <dbReference type="ARBA" id="ARBA00023136"/>
    </source>
</evidence>
<keyword evidence="5" id="KW-0479">Metal-binding</keyword>
<accession>A0A834VHT0</accession>
<evidence type="ECO:0000256" key="6">
    <source>
        <dbReference type="ARBA" id="ARBA00022729"/>
    </source>
</evidence>
<dbReference type="Gene3D" id="1.10.150.50">
    <property type="entry name" value="Transcription Factor, Ets-1"/>
    <property type="match status" value="1"/>
</dbReference>
<feature type="region of interest" description="Disordered" evidence="13">
    <location>
        <begin position="689"/>
        <end position="708"/>
    </location>
</feature>
<dbReference type="Pfam" id="PF07647">
    <property type="entry name" value="SAM_2"/>
    <property type="match status" value="1"/>
</dbReference>
<feature type="region of interest" description="Disordered" evidence="13">
    <location>
        <begin position="726"/>
        <end position="765"/>
    </location>
</feature>
<evidence type="ECO:0000256" key="14">
    <source>
        <dbReference type="SAM" id="Phobius"/>
    </source>
</evidence>
<dbReference type="PANTHER" id="PTHR15136:SF5">
    <property type="entry name" value="STROMAL INTERACTION MOLECULE HOMOLOG"/>
    <property type="match status" value="1"/>
</dbReference>
<evidence type="ECO:0000259" key="15">
    <source>
        <dbReference type="PROSITE" id="PS50105"/>
    </source>
</evidence>
<keyword evidence="9 12" id="KW-0175">Coiled coil</keyword>
<dbReference type="CDD" id="cd11722">
    <property type="entry name" value="SOAR"/>
    <property type="match status" value="1"/>
</dbReference>
<feature type="transmembrane region" description="Helical" evidence="14">
    <location>
        <begin position="284"/>
        <end position="302"/>
    </location>
</feature>
<dbReference type="GO" id="GO:0002115">
    <property type="term" value="P:store-operated calcium entry"/>
    <property type="evidence" value="ECO:0007669"/>
    <property type="project" value="TreeGrafter"/>
</dbReference>
<feature type="transmembrane region" description="Helical" evidence="14">
    <location>
        <begin position="6"/>
        <end position="27"/>
    </location>
</feature>
<dbReference type="GO" id="GO:0051049">
    <property type="term" value="P:regulation of transport"/>
    <property type="evidence" value="ECO:0007669"/>
    <property type="project" value="UniProtKB-ARBA"/>
</dbReference>
<evidence type="ECO:0000256" key="7">
    <source>
        <dbReference type="ARBA" id="ARBA00022837"/>
    </source>
</evidence>
<keyword evidence="6" id="KW-0732">Signal</keyword>
<sequence>MNYFSTFFQFKLMIISSYIFLIIFNQFRCNAESLNKQTSFSDEQIRPHSCSLSQTSLSSCSEVSPSLSSSVDKDKKECTCDTEMIKSSDDLHESNQFTKIQQCQVQFRENQANQLIVNPTTIQEFNCEQLNFCDDRQGFEAILHLHRQLDEDANGDIDISESDEFIRDELKYENGAERQKAFHGNDKHITVDELWSAWRVSTVHNWTVDQTVEWLTEVVELPKYQDAFVEYSINGVFLPRLAAQSQIFATLGINNPIHKQKIALKAMDVVLFGVPKPKASNKDFIMGFLFVFATVVGWYAYYQHKYSKDHIRKMMKDIEALANAEKQLESLQMELEKTRQEHEEAHKEKQDLERKLKANEQQQSSMFNCGNDLCHQQSADSDGAGNTSSQRMKELREELHQTKLELKRIEQAYHSRQWIPSRSLQPYLQLTYEIETRYYNAKKNAAELQLQAAREGCDKLKRKRSSLFGAFRMAHSSSIDYVDNTILQARTLLAELTNEMQERIKRWKQIEIYCGFEIVHNPGSLSLERKLYGNQSVTSNSMISNNATTIKTSNSSNSLSKMLRRGSEATLSEEDSLSLISGTSPSTYSSYNNPNLQAVQAIQMWQKHQIPSNLNLKRMSTTSMYSASQSSPTADNYSINGLMINDGSSTVRKPVPKKKLSITSNKSFHLFGDRRGSSDGVEKHFEQLNGNQTSGYNQKENSCSSQSESNIYDYQSRPFLMDDLQSKSNQSTELNNNHSINRQKSSEWDEISSQPTKSNDHSKSRDSILNELLLDKSVSENVNCGNSINDDTFSSTSSNESTTTVNTNINNNTDHHHFNGPKQKKKKKYSDFLDRYFLQKTRKIKDG</sequence>
<dbReference type="FunFam" id="1.10.238.180:FF:000001">
    <property type="entry name" value="Stromal interaction molecule 1"/>
    <property type="match status" value="1"/>
</dbReference>
<gene>
    <name evidence="16" type="primary">SSS_932g</name>
    <name evidence="16" type="ORF">SSS_932</name>
</gene>
<dbReference type="GO" id="GO:0005509">
    <property type="term" value="F:calcium ion binding"/>
    <property type="evidence" value="ECO:0007669"/>
    <property type="project" value="TreeGrafter"/>
</dbReference>
<dbReference type="EMBL" id="WVUK01000054">
    <property type="protein sequence ID" value="KAF7494053.1"/>
    <property type="molecule type" value="Genomic_DNA"/>
</dbReference>
<dbReference type="AlphaFoldDB" id="A0A834VHT0"/>
<evidence type="ECO:0000256" key="13">
    <source>
        <dbReference type="SAM" id="MobiDB-lite"/>
    </source>
</evidence>
<keyword evidence="10" id="KW-0406">Ion transport</keyword>
<dbReference type="SMART" id="SM00454">
    <property type="entry name" value="SAM"/>
    <property type="match status" value="1"/>
</dbReference>
<keyword evidence="11 14" id="KW-0472">Membrane</keyword>
<protein>
    <submittedName>
        <fullName evidence="16">Stromal interaction molecule -like protein</fullName>
    </submittedName>
</protein>
<organism evidence="16">
    <name type="scientific">Sarcoptes scabiei</name>
    <name type="common">Itch mite</name>
    <name type="synonym">Acarus scabiei</name>
    <dbReference type="NCBI Taxonomy" id="52283"/>
    <lineage>
        <taxon>Eukaryota</taxon>
        <taxon>Metazoa</taxon>
        <taxon>Ecdysozoa</taxon>
        <taxon>Arthropoda</taxon>
        <taxon>Chelicerata</taxon>
        <taxon>Arachnida</taxon>
        <taxon>Acari</taxon>
        <taxon>Acariformes</taxon>
        <taxon>Sarcoptiformes</taxon>
        <taxon>Astigmata</taxon>
        <taxon>Psoroptidia</taxon>
        <taxon>Sarcoptoidea</taxon>
        <taxon>Sarcoptidae</taxon>
        <taxon>Sarcoptinae</taxon>
        <taxon>Sarcoptes</taxon>
    </lineage>
</organism>
<dbReference type="SUPFAM" id="SSF47769">
    <property type="entry name" value="SAM/Pointed domain"/>
    <property type="match status" value="1"/>
</dbReference>
<dbReference type="Gene3D" id="1.10.287.3550">
    <property type="match status" value="1"/>
</dbReference>
<keyword evidence="3" id="KW-0109">Calcium transport</keyword>
<reference evidence="17" key="3">
    <citation type="submission" date="2022-06" db="UniProtKB">
        <authorList>
            <consortium name="EnsemblMetazoa"/>
        </authorList>
    </citation>
    <scope>IDENTIFICATION</scope>
</reference>
<dbReference type="EnsemblMetazoa" id="SSS_932s_mrna">
    <property type="protein sequence ID" value="KAF7494053.1"/>
    <property type="gene ID" value="SSS_932"/>
</dbReference>
<dbReference type="GO" id="GO:0005886">
    <property type="term" value="C:plasma membrane"/>
    <property type="evidence" value="ECO:0007669"/>
    <property type="project" value="TreeGrafter"/>
</dbReference>
<keyword evidence="18" id="KW-1185">Reference proteome</keyword>
<dbReference type="InterPro" id="IPR037608">
    <property type="entry name" value="STIM1/2"/>
</dbReference>
<feature type="region of interest" description="Disordered" evidence="13">
    <location>
        <begin position="787"/>
        <end position="829"/>
    </location>
</feature>
<proteinExistence type="predicted"/>
<keyword evidence="8 14" id="KW-1133">Transmembrane helix</keyword>
<evidence type="ECO:0000256" key="5">
    <source>
        <dbReference type="ARBA" id="ARBA00022723"/>
    </source>
</evidence>
<feature type="coiled-coil region" evidence="12">
    <location>
        <begin position="311"/>
        <end position="362"/>
    </location>
</feature>
<dbReference type="InterPro" id="IPR013761">
    <property type="entry name" value="SAM/pointed_sf"/>
</dbReference>
<dbReference type="Proteomes" id="UP000070412">
    <property type="component" value="Unassembled WGS sequence"/>
</dbReference>
<feature type="compositionally biased region" description="Low complexity" evidence="13">
    <location>
        <begin position="787"/>
        <end position="812"/>
    </location>
</feature>
<feature type="compositionally biased region" description="Polar residues" evidence="13">
    <location>
        <begin position="726"/>
        <end position="743"/>
    </location>
</feature>
<evidence type="ECO:0000256" key="2">
    <source>
        <dbReference type="ARBA" id="ARBA00022448"/>
    </source>
</evidence>
<dbReference type="PROSITE" id="PS50105">
    <property type="entry name" value="SAM_DOMAIN"/>
    <property type="match status" value="1"/>
</dbReference>
<evidence type="ECO:0000256" key="9">
    <source>
        <dbReference type="ARBA" id="ARBA00023054"/>
    </source>
</evidence>
<evidence type="ECO:0000256" key="4">
    <source>
        <dbReference type="ARBA" id="ARBA00022692"/>
    </source>
</evidence>
<feature type="region of interest" description="Disordered" evidence="13">
    <location>
        <begin position="548"/>
        <end position="576"/>
    </location>
</feature>
<feature type="compositionally biased region" description="Polar residues" evidence="13">
    <location>
        <begin position="548"/>
        <end position="560"/>
    </location>
</feature>